<reference evidence="1" key="1">
    <citation type="journal article" date="2016" name="Genome Announc.">
        <title>Draft genomes of two strains of Paenibacillus glucanolyticus with capability to degrade lignocellulose.</title>
        <authorList>
            <person name="Mathews S.L."/>
            <person name="Pawlak J."/>
            <person name="Grunden A.M."/>
        </authorList>
    </citation>
    <scope>NUCLEOTIDE SEQUENCE [LARGE SCALE GENOMIC DNA]</scope>
    <source>
        <strain evidence="1">SLM1</strain>
    </source>
</reference>
<sequence length="91" mass="10588">MKYNIVPNIENSVSYASGKHAGKQVKRERYSNMIGYDFGGYVYLGAAYTDNARQYLFESIKDKSVWVTDYKGFREHIDKYDFPGRILKSRA</sequence>
<gene>
    <name evidence="1" type="ORF">AWU65_03320</name>
</gene>
<comment type="caution">
    <text evidence="1">The sequence shown here is derived from an EMBL/GenBank/DDBJ whole genome shotgun (WGS) entry which is preliminary data.</text>
</comment>
<proteinExistence type="predicted"/>
<dbReference type="EMBL" id="LWMH01000001">
    <property type="protein sequence ID" value="KZS45025.1"/>
    <property type="molecule type" value="Genomic_DNA"/>
</dbReference>
<dbReference type="RefSeq" id="WP_063477529.1">
    <property type="nucleotide sequence ID" value="NZ_JBCMWP010000019.1"/>
</dbReference>
<evidence type="ECO:0000313" key="1">
    <source>
        <dbReference type="EMBL" id="KZS45025.1"/>
    </source>
</evidence>
<name>A0A163GKT0_9BACL</name>
<dbReference type="Proteomes" id="UP000076796">
    <property type="component" value="Unassembled WGS sequence"/>
</dbReference>
<accession>A0A163GKT0</accession>
<keyword evidence="2" id="KW-1185">Reference proteome</keyword>
<evidence type="ECO:0000313" key="2">
    <source>
        <dbReference type="Proteomes" id="UP000076796"/>
    </source>
</evidence>
<dbReference type="AlphaFoldDB" id="A0A163GKT0"/>
<organism evidence="1 2">
    <name type="scientific">Paenibacillus glucanolyticus</name>
    <dbReference type="NCBI Taxonomy" id="59843"/>
    <lineage>
        <taxon>Bacteria</taxon>
        <taxon>Bacillati</taxon>
        <taxon>Bacillota</taxon>
        <taxon>Bacilli</taxon>
        <taxon>Bacillales</taxon>
        <taxon>Paenibacillaceae</taxon>
        <taxon>Paenibacillus</taxon>
    </lineage>
</organism>
<protein>
    <submittedName>
        <fullName evidence="1">Uncharacterized protein</fullName>
    </submittedName>
</protein>